<evidence type="ECO:0000313" key="2">
    <source>
        <dbReference type="Proteomes" id="UP001597083"/>
    </source>
</evidence>
<sequence>MTADLLSLRAPANRVTVPWEDIESIDLLPVGGRLFYAITLMPGVDAPTGRWVRRLARTYDAHLFVQADWLTCPTDDVMAAF</sequence>
<protein>
    <submittedName>
        <fullName evidence="1">Uncharacterized protein</fullName>
    </submittedName>
</protein>
<dbReference type="EMBL" id="JBHTIR010000098">
    <property type="protein sequence ID" value="MFD0850757.1"/>
    <property type="molecule type" value="Genomic_DNA"/>
</dbReference>
<comment type="caution">
    <text evidence="1">The sequence shown here is derived from an EMBL/GenBank/DDBJ whole genome shotgun (WGS) entry which is preliminary data.</text>
</comment>
<proteinExistence type="predicted"/>
<organism evidence="1 2">
    <name type="scientific">Actinomadura adrarensis</name>
    <dbReference type="NCBI Taxonomy" id="1819600"/>
    <lineage>
        <taxon>Bacteria</taxon>
        <taxon>Bacillati</taxon>
        <taxon>Actinomycetota</taxon>
        <taxon>Actinomycetes</taxon>
        <taxon>Streptosporangiales</taxon>
        <taxon>Thermomonosporaceae</taxon>
        <taxon>Actinomadura</taxon>
    </lineage>
</organism>
<feature type="non-terminal residue" evidence="1">
    <location>
        <position position="81"/>
    </location>
</feature>
<gene>
    <name evidence="1" type="ORF">ACFQ07_00745</name>
</gene>
<keyword evidence="2" id="KW-1185">Reference proteome</keyword>
<reference evidence="2" key="1">
    <citation type="journal article" date="2019" name="Int. J. Syst. Evol. Microbiol.">
        <title>The Global Catalogue of Microorganisms (GCM) 10K type strain sequencing project: providing services to taxonomists for standard genome sequencing and annotation.</title>
        <authorList>
            <consortium name="The Broad Institute Genomics Platform"/>
            <consortium name="The Broad Institute Genome Sequencing Center for Infectious Disease"/>
            <person name="Wu L."/>
            <person name="Ma J."/>
        </authorList>
    </citation>
    <scope>NUCLEOTIDE SEQUENCE [LARGE SCALE GENOMIC DNA]</scope>
    <source>
        <strain evidence="2">JCM 31696</strain>
    </source>
</reference>
<evidence type="ECO:0000313" key="1">
    <source>
        <dbReference type="EMBL" id="MFD0850757.1"/>
    </source>
</evidence>
<accession>A0ABW3CB42</accession>
<name>A0ABW3CB42_9ACTN</name>
<dbReference type="Proteomes" id="UP001597083">
    <property type="component" value="Unassembled WGS sequence"/>
</dbReference>